<name>A0A045I937_MYCTX</name>
<evidence type="ECO:0000313" key="21">
    <source>
        <dbReference type="Proteomes" id="UP000050139"/>
    </source>
</evidence>
<keyword evidence="2 4" id="KW-0326">Glycosidase</keyword>
<evidence type="ECO:0000313" key="17">
    <source>
        <dbReference type="Proteomes" id="UP000046947"/>
    </source>
</evidence>
<dbReference type="AlphaFoldDB" id="A0A045I937"/>
<gene>
    <name evidence="4" type="primary">iunH</name>
    <name evidence="12" type="synonym">rihA</name>
    <name evidence="12" type="ORF">A4S10_03547</name>
    <name evidence="14" type="ORF">DKC2_3613</name>
    <name evidence="13" type="ORF">DSJ38_06915</name>
    <name evidence="8" type="ORF">ERS007679_01540</name>
    <name evidence="4" type="ORF">ERS007681_02625</name>
    <name evidence="5" type="ORF">ERS007688_01005</name>
    <name evidence="9" type="ORF">ERS007703_01613</name>
    <name evidence="10" type="ORF">ERS007741_01590</name>
    <name evidence="6" type="ORF">ERS027661_01441</name>
    <name evidence="7" type="ORF">ERS094118_03686</name>
    <name evidence="11" type="ORF">J8J21_19575</name>
</gene>
<dbReference type="EMBL" id="CNFU01000240">
    <property type="protein sequence ID" value="CKR48635.1"/>
    <property type="molecule type" value="Genomic_DNA"/>
</dbReference>
<feature type="domain" description="Inosine/uridine-preferring nucleoside hydrolase" evidence="3">
    <location>
        <begin position="4"/>
        <end position="295"/>
    </location>
</feature>
<accession>A0A045I937</accession>
<dbReference type="EMBL" id="CFOH01000113">
    <property type="protein sequence ID" value="CFE48201.1"/>
    <property type="molecule type" value="Genomic_DNA"/>
</dbReference>
<dbReference type="GO" id="GO:0006152">
    <property type="term" value="P:purine nucleoside catabolic process"/>
    <property type="evidence" value="ECO:0007669"/>
    <property type="project" value="TreeGrafter"/>
</dbReference>
<reference evidence="12 22" key="6">
    <citation type="submission" date="2017-02" db="EMBL/GenBank/DDBJ databases">
        <title>Protein polymorphisms may explain contrasting epidemiological fitness of two variants of a multidrug-resistant Mycobacterium tuberculosis strain.</title>
        <authorList>
            <person name="Bigi M.M."/>
            <person name="Lopez B."/>
            <person name="Blanco F.C."/>
            <person name="Sasiain M.C."/>
            <person name="De La Barrera S."/>
            <person name="Ritacco V."/>
            <person name="Bigi F."/>
            <person name="Soria M.A."/>
        </authorList>
    </citation>
    <scope>NUCLEOTIDE SEQUENCE [LARGE SCALE GENOMIC DNA]</scope>
    <source>
        <strain evidence="12 22">6548</strain>
    </source>
</reference>
<dbReference type="InterPro" id="IPR001910">
    <property type="entry name" value="Inosine/uridine_hydrolase_dom"/>
</dbReference>
<reference evidence="14 24" key="8">
    <citation type="submission" date="2018-08" db="EMBL/GenBank/DDBJ databases">
        <authorList>
            <person name="Fokvardsen B D."/>
            <person name="Norman A."/>
        </authorList>
    </citation>
    <scope>NUCLEOTIDE SEQUENCE [LARGE SCALE GENOMIC DNA]</scope>
    <source>
        <strain evidence="14 24">DKC2</strain>
    </source>
</reference>
<reference evidence="13" key="7">
    <citation type="submission" date="2018-07" db="EMBL/GenBank/DDBJ databases">
        <authorList>
            <person name="Shah S."/>
            <person name="Brown T."/>
            <person name="Auld S."/>
            <person name="Bratton K."/>
            <person name="Narechania A."/>
            <person name="Mathema B."/>
            <person name="Gandhi N."/>
        </authorList>
    </citation>
    <scope>NUCLEOTIDE SEQUENCE</scope>
    <source>
        <strain evidence="13">32301_S10</strain>
    </source>
</reference>
<dbReference type="PATRIC" id="fig|1773.206.peg.2626"/>
<dbReference type="Proteomes" id="UP000038802">
    <property type="component" value="Unassembled WGS sequence"/>
</dbReference>
<keyword evidence="1 4" id="KW-0378">Hydrolase</keyword>
<evidence type="ECO:0000313" key="16">
    <source>
        <dbReference type="Proteomes" id="UP000045842"/>
    </source>
</evidence>
<dbReference type="Proteomes" id="UP000256381">
    <property type="component" value="Unassembled WGS sequence"/>
</dbReference>
<reference evidence="12 22" key="4">
    <citation type="submission" date="2016-04" db="EMBL/GenBank/DDBJ databases">
        <authorList>
            <person name="Bigi M."/>
            <person name="Bigi F."/>
            <person name="Soria M.A."/>
        </authorList>
    </citation>
    <scope>NUCLEOTIDE SEQUENCE [LARGE SCALE GENOMIC DNA]</scope>
    <source>
        <strain evidence="12 22">6548</strain>
    </source>
</reference>
<evidence type="ECO:0000313" key="5">
    <source>
        <dbReference type="EMBL" id="CFE48201.1"/>
    </source>
</evidence>
<reference evidence="13 23" key="5">
    <citation type="journal article" date="2017" name="N. Engl. J. Med.">
        <title>Transmission of Extensively Drug-Resistant Tuberculosis in South Africa.</title>
        <authorList>
            <person name="Shah N.S."/>
            <person name="Auld S.C."/>
            <person name="Brust J.C."/>
            <person name="Mathema B."/>
            <person name="Ismail N."/>
            <person name="Moodley P."/>
            <person name="Mlisana K."/>
            <person name="Allana S."/>
            <person name="Campbell A."/>
            <person name="Mthiyane T."/>
            <person name="Morris N."/>
            <person name="Mpangase P."/>
            <person name="van der Meulen H."/>
            <person name="Omar S.V."/>
            <person name="Brown T.S."/>
            <person name="Narechania A."/>
            <person name="Shaskina E."/>
            <person name="Kapwata T."/>
            <person name="Kreiswirth B."/>
            <person name="Gandhi N.R."/>
        </authorList>
    </citation>
    <scope>NUCLEOTIDE SEQUENCE [LARGE SCALE GENOMIC DNA]</scope>
    <source>
        <strain evidence="13 23">32301_S10</strain>
    </source>
</reference>
<dbReference type="Proteomes" id="UP000049023">
    <property type="component" value="Unassembled WGS sequence"/>
</dbReference>
<evidence type="ECO:0000313" key="12">
    <source>
        <dbReference type="EMBL" id="OMH61356.1"/>
    </source>
</evidence>
<dbReference type="Gene3D" id="3.90.245.10">
    <property type="entry name" value="Ribonucleoside hydrolase-like"/>
    <property type="match status" value="1"/>
</dbReference>
<dbReference type="InterPro" id="IPR023186">
    <property type="entry name" value="IUNH"/>
</dbReference>
<dbReference type="CDD" id="cd02653">
    <property type="entry name" value="nuc_hydro_3"/>
    <property type="match status" value="1"/>
</dbReference>
<dbReference type="EMBL" id="CHKL01000143">
    <property type="protein sequence ID" value="COW13476.1"/>
    <property type="molecule type" value="Genomic_DNA"/>
</dbReference>
<evidence type="ECO:0000313" key="10">
    <source>
        <dbReference type="EMBL" id="COW13476.1"/>
    </source>
</evidence>
<dbReference type="EMBL" id="CFOE01000364">
    <property type="protein sequence ID" value="CFE40743.1"/>
    <property type="molecule type" value="Genomic_DNA"/>
</dbReference>
<evidence type="ECO:0000313" key="7">
    <source>
        <dbReference type="EMBL" id="CLW95058.1"/>
    </source>
</evidence>
<evidence type="ECO:0000256" key="2">
    <source>
        <dbReference type="ARBA" id="ARBA00023295"/>
    </source>
</evidence>
<dbReference type="InterPro" id="IPR036452">
    <property type="entry name" value="Ribo_hydro-like"/>
</dbReference>
<evidence type="ECO:0000313" key="4">
    <source>
        <dbReference type="EMBL" id="CFE40743.1"/>
    </source>
</evidence>
<dbReference type="RefSeq" id="WP_003417946.1">
    <property type="nucleotide sequence ID" value="NZ_AP017901.1"/>
</dbReference>
<evidence type="ECO:0000259" key="3">
    <source>
        <dbReference type="Pfam" id="PF01156"/>
    </source>
</evidence>
<dbReference type="EMBL" id="CSAE01000142">
    <property type="protein sequence ID" value="COV55200.1"/>
    <property type="molecule type" value="Genomic_DNA"/>
</dbReference>
<dbReference type="Proteomes" id="UP000045842">
    <property type="component" value="Unassembled WGS sequence"/>
</dbReference>
<dbReference type="OMA" id="HMHDPFA"/>
<evidence type="ECO:0000313" key="8">
    <source>
        <dbReference type="EMBL" id="COV30000.1"/>
    </source>
</evidence>
<dbReference type="SUPFAM" id="SSF53590">
    <property type="entry name" value="Nucleoside hydrolase"/>
    <property type="match status" value="1"/>
</dbReference>
<dbReference type="PANTHER" id="PTHR12304:SF4">
    <property type="entry name" value="URIDINE NUCLEOSIDASE"/>
    <property type="match status" value="1"/>
</dbReference>
<evidence type="ECO:0000313" key="13">
    <source>
        <dbReference type="EMBL" id="REQ54147.1"/>
    </source>
</evidence>
<evidence type="ECO:0000313" key="24">
    <source>
        <dbReference type="Proteomes" id="UP000300237"/>
    </source>
</evidence>
<sequence>MSVVFADVDTGIDDALAVIYLLASPDADLVGIASTGGNIAVGQVCANNLSLLELCGAADIPVSKGADEPLGGRWPDHPKFHGPKGIGYAELPASNRRLTDYDATTAWIAAAHSHAGDLIGLVTGPLTNLALALRAEPALPRLLRRLVIMGGMFDGQPITEWNIRVDPEAASEVFTAWAGQRQLPIVCGLDLTRRVAMTPDILARLASVCGSSPVMRVIEDALRFYFESHEARGHGYLAYMHDPLAAAVAMDPELLTTRTATVDVDPTGATVTDWSGKRNPNARIGMSVDPAVFFDRFVERIGRFARRT</sequence>
<evidence type="ECO:0000313" key="15">
    <source>
        <dbReference type="Proteomes" id="UP000038802"/>
    </source>
</evidence>
<evidence type="ECO:0000256" key="1">
    <source>
        <dbReference type="ARBA" id="ARBA00022801"/>
    </source>
</evidence>
<evidence type="ECO:0000313" key="9">
    <source>
        <dbReference type="EMBL" id="COV55200.1"/>
    </source>
</evidence>
<dbReference type="EMBL" id="COPH01000037">
    <property type="protein sequence ID" value="CLW95058.1"/>
    <property type="molecule type" value="Genomic_DNA"/>
</dbReference>
<evidence type="ECO:0000313" key="25">
    <source>
        <dbReference type="Proteomes" id="UP000671119"/>
    </source>
</evidence>
<reference evidence="15 16" key="1">
    <citation type="submission" date="2015-03" db="EMBL/GenBank/DDBJ databases">
        <authorList>
            <consortium name="Pathogen Informatics"/>
        </authorList>
    </citation>
    <scope>NUCLEOTIDE SEQUENCE [LARGE SCALE GENOMIC DNA]</scope>
    <source>
        <strain evidence="6 20">Bir 187</strain>
        <strain evidence="8 16">G09801536</strain>
        <strain evidence="4 18">G09901357</strain>
        <strain evidence="5 17">H09601792</strain>
        <strain evidence="15">K00500041</strain>
        <strain evidence="10 19">P00601463</strain>
    </source>
</reference>
<proteinExistence type="predicted"/>
<evidence type="ECO:0000313" key="6">
    <source>
        <dbReference type="EMBL" id="CKR48635.1"/>
    </source>
</evidence>
<dbReference type="Proteomes" id="UP000046947">
    <property type="component" value="Unassembled WGS sequence"/>
</dbReference>
<dbReference type="EC" id="3.2.2.-" evidence="4"/>
<dbReference type="EC" id="3.2.-.-" evidence="4 12"/>
<dbReference type="Proteomes" id="UP000048289">
    <property type="component" value="Unassembled WGS sequence"/>
</dbReference>
<protein>
    <submittedName>
        <fullName evidence="4 11">Nucleoside hydrolase</fullName>
        <ecNumber evidence="4 12">3.2.-.-</ecNumber>
        <ecNumber evidence="4">3.2.2.-</ecNumber>
    </submittedName>
    <submittedName>
        <fullName evidence="14">Nucleoside hydrolase IunH (Purine nucleosidase)</fullName>
    </submittedName>
    <submittedName>
        <fullName evidence="12">Pyrimidine-specific ribonucleoside hydrolase RihA</fullName>
    </submittedName>
</protein>
<dbReference type="EMBL" id="CSAD01000169">
    <property type="protein sequence ID" value="COV30000.1"/>
    <property type="molecule type" value="Genomic_DNA"/>
</dbReference>
<evidence type="ECO:0000313" key="20">
    <source>
        <dbReference type="Proteomes" id="UP000049023"/>
    </source>
</evidence>
<evidence type="ECO:0000313" key="11">
    <source>
        <dbReference type="EMBL" id="MBP0685260.1"/>
    </source>
</evidence>
<dbReference type="Proteomes" id="UP000048600">
    <property type="component" value="Unassembled WGS sequence"/>
</dbReference>
<dbReference type="SMR" id="A0A045I937"/>
<dbReference type="PANTHER" id="PTHR12304">
    <property type="entry name" value="INOSINE-URIDINE PREFERRING NUCLEOSIDE HYDROLASE"/>
    <property type="match status" value="1"/>
</dbReference>
<dbReference type="Proteomes" id="UP000050139">
    <property type="component" value="Unassembled WGS sequence"/>
</dbReference>
<evidence type="ECO:0000313" key="22">
    <source>
        <dbReference type="Proteomes" id="UP000189452"/>
    </source>
</evidence>
<dbReference type="STRING" id="115862.BBG46_17675"/>
<reference evidence="9" key="3">
    <citation type="submission" date="2015-03" db="EMBL/GenBank/DDBJ databases">
        <authorList>
            <person name="Murphy D."/>
        </authorList>
    </citation>
    <scope>NUCLEOTIDE SEQUENCE [LARGE SCALE GENOMIC DNA]</scope>
    <source>
        <strain evidence="9">K00500041</strain>
    </source>
</reference>
<dbReference type="EMBL" id="LWDQ01000001">
    <property type="protein sequence ID" value="OMH61356.1"/>
    <property type="molecule type" value="Genomic_DNA"/>
</dbReference>
<dbReference type="Pfam" id="PF01156">
    <property type="entry name" value="IU_nuc_hydro"/>
    <property type="match status" value="1"/>
</dbReference>
<dbReference type="EMBL" id="QTBD01000105">
    <property type="protein sequence ID" value="REQ54147.1"/>
    <property type="molecule type" value="Genomic_DNA"/>
</dbReference>
<evidence type="ECO:0000313" key="23">
    <source>
        <dbReference type="Proteomes" id="UP000256381"/>
    </source>
</evidence>
<dbReference type="Proteomes" id="UP000189452">
    <property type="component" value="Chromosome"/>
</dbReference>
<evidence type="ECO:0000313" key="18">
    <source>
        <dbReference type="Proteomes" id="UP000048289"/>
    </source>
</evidence>
<dbReference type="Proteomes" id="UP000671119">
    <property type="component" value="Unassembled WGS sequence"/>
</dbReference>
<reference evidence="11 25" key="9">
    <citation type="submission" date="2021-03" db="EMBL/GenBank/DDBJ databases">
        <title>Whole Genome Sequencing of Mycobacterium tuberculosis clinical isolates from Arunachal Pradesh, India.</title>
        <authorList>
            <person name="Singh S."/>
            <person name="Mudliar S.R."/>
            <person name="Kulsum U."/>
            <person name="Rufai S.B."/>
            <person name="Singh P.K."/>
            <person name="Umpo M."/>
            <person name="Nyori M."/>
        </authorList>
    </citation>
    <scope>NUCLEOTIDE SEQUENCE [LARGE SCALE GENOMIC DNA]</scope>
    <source>
        <strain evidence="11 25">OMICS/BPL/0142/20/SP</strain>
    </source>
</reference>
<dbReference type="EMBL" id="JAGIZI010000045">
    <property type="protein sequence ID" value="MBP0685260.1"/>
    <property type="molecule type" value="Genomic_DNA"/>
</dbReference>
<evidence type="ECO:0000313" key="14">
    <source>
        <dbReference type="EMBL" id="VCU51704.1"/>
    </source>
</evidence>
<dbReference type="GO" id="GO:0005829">
    <property type="term" value="C:cytosol"/>
    <property type="evidence" value="ECO:0007669"/>
    <property type="project" value="TreeGrafter"/>
</dbReference>
<organism evidence="4 18">
    <name type="scientific">Mycobacterium tuberculosis</name>
    <dbReference type="NCBI Taxonomy" id="1773"/>
    <lineage>
        <taxon>Bacteria</taxon>
        <taxon>Bacillati</taxon>
        <taxon>Actinomycetota</taxon>
        <taxon>Actinomycetes</taxon>
        <taxon>Mycobacteriales</taxon>
        <taxon>Mycobacteriaceae</taxon>
        <taxon>Mycobacterium</taxon>
        <taxon>Mycobacterium tuberculosis complex</taxon>
    </lineage>
</organism>
<evidence type="ECO:0000313" key="19">
    <source>
        <dbReference type="Proteomes" id="UP000048600"/>
    </source>
</evidence>
<dbReference type="GO" id="GO:0008477">
    <property type="term" value="F:purine nucleosidase activity"/>
    <property type="evidence" value="ECO:0007669"/>
    <property type="project" value="TreeGrafter"/>
</dbReference>
<dbReference type="EMBL" id="LR027516">
    <property type="protein sequence ID" value="VCU51704.1"/>
    <property type="molecule type" value="Genomic_DNA"/>
</dbReference>
<dbReference type="Proteomes" id="UP000300237">
    <property type="component" value="Chromosome"/>
</dbReference>
<reference evidence="7 21" key="2">
    <citation type="submission" date="2015-03" db="EMBL/GenBank/DDBJ databases">
        <authorList>
            <consortium name="Pathogen Informatics"/>
            <person name="Murphy D."/>
        </authorList>
    </citation>
    <scope>NUCLEOTIDE SEQUENCE [LARGE SCALE GENOMIC DNA]</scope>
    <source>
        <strain evidence="7 21">0268S</strain>
    </source>
</reference>